<proteinExistence type="predicted"/>
<feature type="domain" description="Lcl C-terminal" evidence="2">
    <location>
        <begin position="23"/>
        <end position="169"/>
    </location>
</feature>
<reference evidence="3 4" key="1">
    <citation type="submission" date="2015-02" db="EMBL/GenBank/DDBJ databases">
        <title>Single-cell genomics of uncultivated deep-branching MTB reveals a conserved set of magnetosome genes.</title>
        <authorList>
            <person name="Kolinko S."/>
            <person name="Richter M."/>
            <person name="Glockner F.O."/>
            <person name="Brachmann A."/>
            <person name="Schuler D."/>
        </authorList>
    </citation>
    <scope>NUCLEOTIDE SEQUENCE [LARGE SCALE GENOMIC DNA]</scope>
    <source>
        <strain evidence="3">TM-1</strain>
    </source>
</reference>
<dbReference type="Pfam" id="PF13517">
    <property type="entry name" value="FG-GAP_3"/>
    <property type="match status" value="1"/>
</dbReference>
<keyword evidence="4" id="KW-1185">Reference proteome</keyword>
<gene>
    <name evidence="3" type="ORF">MBAV_003380</name>
</gene>
<keyword evidence="1" id="KW-0732">Signal</keyword>
<protein>
    <submittedName>
        <fullName evidence="3">FG-GAP repeat-containing protein</fullName>
    </submittedName>
</protein>
<evidence type="ECO:0000313" key="3">
    <source>
        <dbReference type="EMBL" id="KJU84426.1"/>
    </source>
</evidence>
<dbReference type="PANTHER" id="PTHR46580">
    <property type="entry name" value="SENSOR KINASE-RELATED"/>
    <property type="match status" value="1"/>
</dbReference>
<dbReference type="PATRIC" id="fig|29290.4.peg.4484"/>
<dbReference type="SUPFAM" id="SSF69318">
    <property type="entry name" value="Integrin alpha N-terminal domain"/>
    <property type="match status" value="1"/>
</dbReference>
<organism evidence="3 4">
    <name type="scientific">Candidatus Magnetobacterium bavaricum</name>
    <dbReference type="NCBI Taxonomy" id="29290"/>
    <lineage>
        <taxon>Bacteria</taxon>
        <taxon>Pseudomonadati</taxon>
        <taxon>Nitrospirota</taxon>
        <taxon>Thermodesulfovibrionia</taxon>
        <taxon>Thermodesulfovibrionales</taxon>
        <taxon>Candidatus Magnetobacteriaceae</taxon>
        <taxon>Candidatus Magnetobacterium</taxon>
    </lineage>
</organism>
<dbReference type="Pfam" id="PF07603">
    <property type="entry name" value="Lcl_C"/>
    <property type="match status" value="1"/>
</dbReference>
<evidence type="ECO:0000259" key="2">
    <source>
        <dbReference type="Pfam" id="PF07603"/>
    </source>
</evidence>
<dbReference type="Proteomes" id="UP000033423">
    <property type="component" value="Unassembled WGS sequence"/>
</dbReference>
<dbReference type="AlphaFoldDB" id="A0A0F3GRA4"/>
<dbReference type="InterPro" id="IPR011460">
    <property type="entry name" value="Lcl_C"/>
</dbReference>
<evidence type="ECO:0000256" key="1">
    <source>
        <dbReference type="ARBA" id="ARBA00022729"/>
    </source>
</evidence>
<sequence length="487" mass="52890">MSASKNVTATFTPIFRFKDNGDQTLTDTFTGLVWAKDASTPTVGSCTGGTKSLLAGLDYARCLNTAKYLGYTDWWVPTIEEMYTLCRTDGSTAGLEDINPTGEFYCNGTAVDVASLLNGRGFVNVQSSHYWSSSTAYGVGRLGAWDVYMGNGRVGTGSLYSDFYVWPVRSGQSGTVCQVRKASKTVDLNKDGKGDIVLQNTNANSNDIAAWLMDGATIASGNYLAKDMSNEWQMKGIGDLDGDGKGDIVWQNVNGDVIAWLMDEFKINGNYLHKGMPSDWQIKGIGDLDGDGKGDIIWQNINSGDVIAWLMDGFAIKTGRGDYLHRGIPSDWQIIAIGDLDGDHKVDIIWQNVNSGDVIAWLMDGFAIKQGNYLHKGIPSDWQMVAIGDLDGDGKNDIVWRNTNSGDFAAWLMNGFTIKDGNYLDIARSIPCDWQVAVIGDLNGDGMSDIVLQNTATGDVGAWFISGFSIKSTTVLVKGMPSSWQIK</sequence>
<accession>A0A0F3GRA4</accession>
<dbReference type="EMBL" id="LACI01001457">
    <property type="protein sequence ID" value="KJU84426.1"/>
    <property type="molecule type" value="Genomic_DNA"/>
</dbReference>
<dbReference type="InterPro" id="IPR013517">
    <property type="entry name" value="FG-GAP"/>
</dbReference>
<dbReference type="PANTHER" id="PTHR46580:SF2">
    <property type="entry name" value="MAM DOMAIN-CONTAINING PROTEIN"/>
    <property type="match status" value="1"/>
</dbReference>
<comment type="caution">
    <text evidence="3">The sequence shown here is derived from an EMBL/GenBank/DDBJ whole genome shotgun (WGS) entry which is preliminary data.</text>
</comment>
<evidence type="ECO:0000313" key="4">
    <source>
        <dbReference type="Proteomes" id="UP000033423"/>
    </source>
</evidence>
<dbReference type="InterPro" id="IPR028994">
    <property type="entry name" value="Integrin_alpha_N"/>
</dbReference>
<name>A0A0F3GRA4_9BACT</name>